<evidence type="ECO:0000313" key="9">
    <source>
        <dbReference type="RefSeq" id="XP_053533913.1"/>
    </source>
</evidence>
<keyword evidence="4 7" id="KW-0732">Signal</keyword>
<dbReference type="InterPro" id="IPR051665">
    <property type="entry name" value="Adrenomedullin-reg_peptide"/>
</dbReference>
<evidence type="ECO:0000256" key="7">
    <source>
        <dbReference type="SAM" id="SignalP"/>
    </source>
</evidence>
<feature type="signal peptide" evidence="7">
    <location>
        <begin position="1"/>
        <end position="33"/>
    </location>
</feature>
<comment type="similarity">
    <text evidence="2">Belongs to the adrenomedullin family.</text>
</comment>
<dbReference type="GO" id="GO:0007189">
    <property type="term" value="P:adenylate cyclase-activating G protein-coupled receptor signaling pathway"/>
    <property type="evidence" value="ECO:0007669"/>
    <property type="project" value="TreeGrafter"/>
</dbReference>
<dbReference type="PANTHER" id="PTHR23414:SF3">
    <property type="entry name" value="PRO-ADRENOMEDULLIN"/>
    <property type="match status" value="1"/>
</dbReference>
<evidence type="ECO:0000256" key="1">
    <source>
        <dbReference type="ARBA" id="ARBA00004613"/>
    </source>
</evidence>
<dbReference type="Pfam" id="PF00214">
    <property type="entry name" value="Calc_CGRP_IAPP"/>
    <property type="match status" value="1"/>
</dbReference>
<dbReference type="GO" id="GO:0005179">
    <property type="term" value="F:hormone activity"/>
    <property type="evidence" value="ECO:0007669"/>
    <property type="project" value="InterPro"/>
</dbReference>
<dbReference type="GO" id="GO:0005615">
    <property type="term" value="C:extracellular space"/>
    <property type="evidence" value="ECO:0007669"/>
    <property type="project" value="TreeGrafter"/>
</dbReference>
<feature type="chain" id="PRO_5039926820" evidence="7">
    <location>
        <begin position="34"/>
        <end position="161"/>
    </location>
</feature>
<organism evidence="8 9">
    <name type="scientific">Ictalurus punctatus</name>
    <name type="common">Channel catfish</name>
    <name type="synonym">Silurus punctatus</name>
    <dbReference type="NCBI Taxonomy" id="7998"/>
    <lineage>
        <taxon>Eukaryota</taxon>
        <taxon>Metazoa</taxon>
        <taxon>Chordata</taxon>
        <taxon>Craniata</taxon>
        <taxon>Vertebrata</taxon>
        <taxon>Euteleostomi</taxon>
        <taxon>Actinopterygii</taxon>
        <taxon>Neopterygii</taxon>
        <taxon>Teleostei</taxon>
        <taxon>Ostariophysi</taxon>
        <taxon>Siluriformes</taxon>
        <taxon>Ictaluridae</taxon>
        <taxon>Ictalurus</taxon>
    </lineage>
</organism>
<evidence type="ECO:0000313" key="8">
    <source>
        <dbReference type="Proteomes" id="UP000221080"/>
    </source>
</evidence>
<dbReference type="GeneID" id="108264270"/>
<keyword evidence="8" id="KW-1185">Reference proteome</keyword>
<evidence type="ECO:0000256" key="5">
    <source>
        <dbReference type="ARBA" id="ARBA00023157"/>
    </source>
</evidence>
<feature type="disulfide bond" evidence="6">
    <location>
        <begin position="96"/>
        <end position="101"/>
    </location>
</feature>
<dbReference type="AlphaFoldDB" id="A0A9F7TFZ7"/>
<keyword evidence="5 6" id="KW-1015">Disulfide bond</keyword>
<evidence type="ECO:0000256" key="2">
    <source>
        <dbReference type="ARBA" id="ARBA00010575"/>
    </source>
</evidence>
<sequence length="161" mass="18069">MNKTSQVKVKMKMVSRNIMIWCLLAAFVPCVISATIPSNSDREMKLNVALQKRDQYVPQKSLENSVELLAEQENKNMGTPISPSSDHLSGRGKRACNLLTCSVHDLAYRISQLNNKKNNAPNHNISPCGYGRRRRRSLLQCSAAQTHGKCPLRHDSPQKLI</sequence>
<accession>A0A9F7TFZ7</accession>
<keyword evidence="3" id="KW-0964">Secreted</keyword>
<dbReference type="GO" id="GO:0031700">
    <property type="term" value="F:adrenomedullin receptor binding"/>
    <property type="evidence" value="ECO:0007669"/>
    <property type="project" value="TreeGrafter"/>
</dbReference>
<reference evidence="9" key="2">
    <citation type="submission" date="2025-08" db="UniProtKB">
        <authorList>
            <consortium name="RefSeq"/>
        </authorList>
    </citation>
    <scope>IDENTIFICATION</scope>
    <source>
        <tissue evidence="9">Blood</tissue>
    </source>
</reference>
<dbReference type="GO" id="GO:0010460">
    <property type="term" value="P:positive regulation of heart rate"/>
    <property type="evidence" value="ECO:0007669"/>
    <property type="project" value="TreeGrafter"/>
</dbReference>
<dbReference type="GO" id="GO:0003073">
    <property type="term" value="P:regulation of systemic arterial blood pressure"/>
    <property type="evidence" value="ECO:0007669"/>
    <property type="project" value="TreeGrafter"/>
</dbReference>
<dbReference type="InterPro" id="IPR021116">
    <property type="entry name" value="Calcitonin/adrenomedullin"/>
</dbReference>
<gene>
    <name evidence="9" type="primary">dusp3b</name>
</gene>
<dbReference type="PANTHER" id="PTHR23414">
    <property type="entry name" value="ADRENOMEDULLIN, ADM"/>
    <property type="match status" value="1"/>
</dbReference>
<protein>
    <submittedName>
        <fullName evidence="9">Dual specificity protein phosphatase 3b isoform X3</fullName>
    </submittedName>
</protein>
<dbReference type="Proteomes" id="UP000221080">
    <property type="component" value="Chromosome 4"/>
</dbReference>
<dbReference type="RefSeq" id="XP_053533913.1">
    <property type="nucleotide sequence ID" value="XM_053677938.1"/>
</dbReference>
<dbReference type="GO" id="GO:1990410">
    <property type="term" value="P:adrenomedullin receptor signaling pathway"/>
    <property type="evidence" value="ECO:0007669"/>
    <property type="project" value="TreeGrafter"/>
</dbReference>
<evidence type="ECO:0000256" key="6">
    <source>
        <dbReference type="PIRSR" id="PIRSR621116-50"/>
    </source>
</evidence>
<reference evidence="8" key="1">
    <citation type="journal article" date="2016" name="Nat. Commun.">
        <title>The channel catfish genome sequence provides insights into the evolution of scale formation in teleosts.</title>
        <authorList>
            <person name="Liu Z."/>
            <person name="Liu S."/>
            <person name="Yao J."/>
            <person name="Bao L."/>
            <person name="Zhang J."/>
            <person name="Li Y."/>
            <person name="Jiang C."/>
            <person name="Sun L."/>
            <person name="Wang R."/>
            <person name="Zhang Y."/>
            <person name="Zhou T."/>
            <person name="Zeng Q."/>
            <person name="Fu Q."/>
            <person name="Gao S."/>
            <person name="Li N."/>
            <person name="Koren S."/>
            <person name="Jiang Y."/>
            <person name="Zimin A."/>
            <person name="Xu P."/>
            <person name="Phillippy A.M."/>
            <person name="Geng X."/>
            <person name="Song L."/>
            <person name="Sun F."/>
            <person name="Li C."/>
            <person name="Wang X."/>
            <person name="Chen A."/>
            <person name="Jin Y."/>
            <person name="Yuan Z."/>
            <person name="Yang Y."/>
            <person name="Tan S."/>
            <person name="Peatman E."/>
            <person name="Lu J."/>
            <person name="Qin Z."/>
            <person name="Dunham R."/>
            <person name="Li Z."/>
            <person name="Sonstegard T."/>
            <person name="Feng J."/>
            <person name="Danzmann R.G."/>
            <person name="Schroeder S."/>
            <person name="Scheffler B."/>
            <person name="Duke M.V."/>
            <person name="Ballard L."/>
            <person name="Kucuktas H."/>
            <person name="Kaltenboeck L."/>
            <person name="Liu H."/>
            <person name="Armbruster J."/>
            <person name="Xie Y."/>
            <person name="Kirby M.L."/>
            <person name="Tian Y."/>
            <person name="Flanagan M.E."/>
            <person name="Mu W."/>
            <person name="Waldbieser G.C."/>
        </authorList>
    </citation>
    <scope>NUCLEOTIDE SEQUENCE [LARGE SCALE GENOMIC DNA]</scope>
    <source>
        <strain evidence="8">SDA103</strain>
    </source>
</reference>
<proteinExistence type="inferred from homology"/>
<evidence type="ECO:0000256" key="4">
    <source>
        <dbReference type="ARBA" id="ARBA00022729"/>
    </source>
</evidence>
<evidence type="ECO:0000256" key="3">
    <source>
        <dbReference type="ARBA" id="ARBA00022525"/>
    </source>
</evidence>
<name>A0A9F7TFZ7_ICTPU</name>
<comment type="subcellular location">
    <subcellularLocation>
        <location evidence="1">Secreted</location>
    </subcellularLocation>
</comment>
<dbReference type="CTD" id="568344"/>